<name>A0A1M5PYB6_9BURK</name>
<organism evidence="6 7">
    <name type="scientific">Pollutimonas bauzanensis</name>
    <dbReference type="NCBI Taxonomy" id="658167"/>
    <lineage>
        <taxon>Bacteria</taxon>
        <taxon>Pseudomonadati</taxon>
        <taxon>Pseudomonadota</taxon>
        <taxon>Betaproteobacteria</taxon>
        <taxon>Burkholderiales</taxon>
        <taxon>Alcaligenaceae</taxon>
        <taxon>Pollutimonas</taxon>
    </lineage>
</organism>
<dbReference type="GO" id="GO:0010628">
    <property type="term" value="P:positive regulation of gene expression"/>
    <property type="evidence" value="ECO:0007669"/>
    <property type="project" value="TreeGrafter"/>
</dbReference>
<dbReference type="RefSeq" id="WP_143160867.1">
    <property type="nucleotide sequence ID" value="NZ_FQXE01000002.1"/>
</dbReference>
<dbReference type="InterPro" id="IPR037424">
    <property type="entry name" value="NocR_PBP2"/>
</dbReference>
<dbReference type="Gene3D" id="3.40.190.10">
    <property type="entry name" value="Periplasmic binding protein-like II"/>
    <property type="match status" value="2"/>
</dbReference>
<dbReference type="GO" id="GO:0003700">
    <property type="term" value="F:DNA-binding transcription factor activity"/>
    <property type="evidence" value="ECO:0007669"/>
    <property type="project" value="InterPro"/>
</dbReference>
<dbReference type="InterPro" id="IPR036388">
    <property type="entry name" value="WH-like_DNA-bd_sf"/>
</dbReference>
<dbReference type="InterPro" id="IPR000847">
    <property type="entry name" value="LysR_HTH_N"/>
</dbReference>
<dbReference type="OrthoDB" id="8849678at2"/>
<evidence type="ECO:0000256" key="1">
    <source>
        <dbReference type="ARBA" id="ARBA00009437"/>
    </source>
</evidence>
<dbReference type="GO" id="GO:0043565">
    <property type="term" value="F:sequence-specific DNA binding"/>
    <property type="evidence" value="ECO:0007669"/>
    <property type="project" value="TreeGrafter"/>
</dbReference>
<dbReference type="STRING" id="658167.SAMN04488135_102101"/>
<keyword evidence="3 6" id="KW-0238">DNA-binding</keyword>
<dbReference type="PROSITE" id="PS50931">
    <property type="entry name" value="HTH_LYSR"/>
    <property type="match status" value="1"/>
</dbReference>
<dbReference type="Gene3D" id="1.10.10.10">
    <property type="entry name" value="Winged helix-like DNA-binding domain superfamily/Winged helix DNA-binding domain"/>
    <property type="match status" value="1"/>
</dbReference>
<proteinExistence type="inferred from homology"/>
<dbReference type="Pfam" id="PF03466">
    <property type="entry name" value="LysR_substrate"/>
    <property type="match status" value="1"/>
</dbReference>
<protein>
    <submittedName>
        <fullName evidence="6">DNA-binding transcriptional regulator, LysR family</fullName>
    </submittedName>
</protein>
<evidence type="ECO:0000256" key="3">
    <source>
        <dbReference type="ARBA" id="ARBA00023125"/>
    </source>
</evidence>
<dbReference type="AlphaFoldDB" id="A0A1M5PYB6"/>
<dbReference type="InterPro" id="IPR036390">
    <property type="entry name" value="WH_DNA-bd_sf"/>
</dbReference>
<dbReference type="PRINTS" id="PR00039">
    <property type="entry name" value="HTHLYSR"/>
</dbReference>
<dbReference type="Pfam" id="PF00126">
    <property type="entry name" value="HTH_1"/>
    <property type="match status" value="1"/>
</dbReference>
<sequence>MATSRMNLRQIEAFRAVMLSGSMTEAAQRMHTSQPQISRLIAQLEAVSQFALFDRSGSRLTPTVDGMRLFQEVEKTFIGLSGLEAAAASIRSFSTGRLSVAAMPRLAGGLLARIVVRFKAEYPEVMVSIQSGSASTVHSWISSGFCNTGLAMLYNETPGVQFEPIVNASCVAILPRGHRLAKLKKLKPADFAAEPFISFPSGSPLRERIDGIFNAARVERPISAEASLGASICALVGAGLGVSLINPVAAEEERVRAGIEIRPFFPVVPAAIGLLYPPYHTRTRLVRVFAQCAREVVLEELGMFGKQRK</sequence>
<feature type="domain" description="HTH lysR-type" evidence="5">
    <location>
        <begin position="6"/>
        <end position="63"/>
    </location>
</feature>
<accession>A0A1M5PYB6</accession>
<gene>
    <name evidence="6" type="ORF">SAMN04488135_102101</name>
</gene>
<comment type="similarity">
    <text evidence="1">Belongs to the LysR transcriptional regulatory family.</text>
</comment>
<dbReference type="SUPFAM" id="SSF46785">
    <property type="entry name" value="Winged helix' DNA-binding domain"/>
    <property type="match status" value="1"/>
</dbReference>
<evidence type="ECO:0000256" key="2">
    <source>
        <dbReference type="ARBA" id="ARBA00023015"/>
    </source>
</evidence>
<evidence type="ECO:0000313" key="6">
    <source>
        <dbReference type="EMBL" id="SHH06855.1"/>
    </source>
</evidence>
<dbReference type="CDD" id="cd08415">
    <property type="entry name" value="PBP2_LysR_opines_like"/>
    <property type="match status" value="1"/>
</dbReference>
<dbReference type="Proteomes" id="UP000184226">
    <property type="component" value="Unassembled WGS sequence"/>
</dbReference>
<reference evidence="6 7" key="1">
    <citation type="submission" date="2016-11" db="EMBL/GenBank/DDBJ databases">
        <authorList>
            <person name="Jaros S."/>
            <person name="Januszkiewicz K."/>
            <person name="Wedrychowicz H."/>
        </authorList>
    </citation>
    <scope>NUCLEOTIDE SEQUENCE [LARGE SCALE GENOMIC DNA]</scope>
    <source>
        <strain evidence="6 7">CGMCC 1.10190</strain>
    </source>
</reference>
<dbReference type="EMBL" id="FQXE01000002">
    <property type="protein sequence ID" value="SHH06855.1"/>
    <property type="molecule type" value="Genomic_DNA"/>
</dbReference>
<dbReference type="PANTHER" id="PTHR30427:SF1">
    <property type="entry name" value="TRANSCRIPTIONAL ACTIVATOR PROTEIN LYSR"/>
    <property type="match status" value="1"/>
</dbReference>
<dbReference type="PANTHER" id="PTHR30427">
    <property type="entry name" value="TRANSCRIPTIONAL ACTIVATOR PROTEIN LYSR"/>
    <property type="match status" value="1"/>
</dbReference>
<evidence type="ECO:0000256" key="4">
    <source>
        <dbReference type="ARBA" id="ARBA00023163"/>
    </source>
</evidence>
<dbReference type="InterPro" id="IPR005119">
    <property type="entry name" value="LysR_subst-bd"/>
</dbReference>
<evidence type="ECO:0000259" key="5">
    <source>
        <dbReference type="PROSITE" id="PS50931"/>
    </source>
</evidence>
<evidence type="ECO:0000313" key="7">
    <source>
        <dbReference type="Proteomes" id="UP000184226"/>
    </source>
</evidence>
<keyword evidence="4" id="KW-0804">Transcription</keyword>
<keyword evidence="2" id="KW-0805">Transcription regulation</keyword>
<keyword evidence="7" id="KW-1185">Reference proteome</keyword>
<dbReference type="SUPFAM" id="SSF53850">
    <property type="entry name" value="Periplasmic binding protein-like II"/>
    <property type="match status" value="1"/>
</dbReference>